<dbReference type="InterPro" id="IPR014031">
    <property type="entry name" value="Ketoacyl_synth_C"/>
</dbReference>
<dbReference type="EC" id="2.3.1.292" evidence="16"/>
<keyword evidence="4" id="KW-0597">Phosphoprotein</keyword>
<dbReference type="CDD" id="cd00833">
    <property type="entry name" value="PKS"/>
    <property type="match status" value="1"/>
</dbReference>
<dbReference type="InterPro" id="IPR050091">
    <property type="entry name" value="PKS_NRPS_Biosynth_Enz"/>
</dbReference>
<comment type="cofactor">
    <cofactor evidence="1">
        <name>NADP(+)</name>
        <dbReference type="ChEBI" id="CHEBI:58349"/>
    </cofactor>
</comment>
<comment type="catalytic activity">
    <reaction evidence="13">
        <text>docosanoyl-[(phenol)carboxyphthiodiolenone synthase] + 2 (S)-methylmalonyl-CoA + 3 malonyl-CoA + 5 NADPH + 10 H(+) = C34-carboxyphthiodiolenone-[(phenol)carboxyphthiodiolenone synthase] + 5 CO2 + 5 NADP(+) + 5 CoA + 2 H2O</text>
        <dbReference type="Rhea" id="RHEA:57752"/>
        <dbReference type="Rhea" id="RHEA-COMP:14987"/>
        <dbReference type="Rhea" id="RHEA-COMP:14988"/>
        <dbReference type="ChEBI" id="CHEBI:15377"/>
        <dbReference type="ChEBI" id="CHEBI:15378"/>
        <dbReference type="ChEBI" id="CHEBI:16526"/>
        <dbReference type="ChEBI" id="CHEBI:57287"/>
        <dbReference type="ChEBI" id="CHEBI:57327"/>
        <dbReference type="ChEBI" id="CHEBI:57384"/>
        <dbReference type="ChEBI" id="CHEBI:57783"/>
        <dbReference type="ChEBI" id="CHEBI:58349"/>
        <dbReference type="ChEBI" id="CHEBI:142237"/>
        <dbReference type="ChEBI" id="CHEBI:142238"/>
        <dbReference type="EC" id="2.3.1.292"/>
    </reaction>
</comment>
<dbReference type="GO" id="GO:0006633">
    <property type="term" value="P:fatty acid biosynthetic process"/>
    <property type="evidence" value="ECO:0007669"/>
    <property type="project" value="InterPro"/>
</dbReference>
<dbReference type="Pfam" id="PF02801">
    <property type="entry name" value="Ketoacyl-synt_C"/>
    <property type="match status" value="1"/>
</dbReference>
<gene>
    <name evidence="23" type="ORF">H1P_6270013</name>
</gene>
<dbReference type="Gene3D" id="1.10.1200.10">
    <property type="entry name" value="ACP-like"/>
    <property type="match status" value="1"/>
</dbReference>
<evidence type="ECO:0000256" key="19">
    <source>
        <dbReference type="ARBA" id="ARBA00078169"/>
    </source>
</evidence>
<keyword evidence="10" id="KW-0511">Multifunctional enzyme</keyword>
<evidence type="ECO:0000256" key="9">
    <source>
        <dbReference type="ARBA" id="ARBA00023098"/>
    </source>
</evidence>
<dbReference type="Gene3D" id="3.40.47.10">
    <property type="match status" value="1"/>
</dbReference>
<dbReference type="InterPro" id="IPR036736">
    <property type="entry name" value="ACP-like_sf"/>
</dbReference>
<dbReference type="GO" id="GO:0016491">
    <property type="term" value="F:oxidoreductase activity"/>
    <property type="evidence" value="ECO:0007669"/>
    <property type="project" value="UniProtKB-KW"/>
</dbReference>
<dbReference type="InterPro" id="IPR029063">
    <property type="entry name" value="SAM-dependent_MTases_sf"/>
</dbReference>
<evidence type="ECO:0000256" key="5">
    <source>
        <dbReference type="ARBA" id="ARBA00022679"/>
    </source>
</evidence>
<dbReference type="InterPro" id="IPR013217">
    <property type="entry name" value="Methyltransf_12"/>
</dbReference>
<dbReference type="Pfam" id="PF22621">
    <property type="entry name" value="CurL-like_PKS_C"/>
    <property type="match status" value="1"/>
</dbReference>
<dbReference type="InterPro" id="IPR014043">
    <property type="entry name" value="Acyl_transferase_dom"/>
</dbReference>
<dbReference type="Gene3D" id="3.40.50.150">
    <property type="entry name" value="Vaccinia Virus protein VP39"/>
    <property type="match status" value="1"/>
</dbReference>
<comment type="catalytic activity">
    <reaction evidence="14">
        <text>icosanoyl-[(phenol)carboxyphthiodiolenone synthase] + 2 (S)-methylmalonyl-CoA + 3 malonyl-CoA + 5 NADPH + 10 H(+) = C32-carboxyphthiodiolenone-[(phenol)carboxyphthiodiolenone synthase] + 5 CO2 + 5 NADP(+) + 5 CoA + 2 H2O</text>
        <dbReference type="Rhea" id="RHEA:57748"/>
        <dbReference type="Rhea" id="RHEA-COMP:14985"/>
        <dbReference type="Rhea" id="RHEA-COMP:14986"/>
        <dbReference type="ChEBI" id="CHEBI:15377"/>
        <dbReference type="ChEBI" id="CHEBI:15378"/>
        <dbReference type="ChEBI" id="CHEBI:16526"/>
        <dbReference type="ChEBI" id="CHEBI:57287"/>
        <dbReference type="ChEBI" id="CHEBI:57327"/>
        <dbReference type="ChEBI" id="CHEBI:57384"/>
        <dbReference type="ChEBI" id="CHEBI:57783"/>
        <dbReference type="ChEBI" id="CHEBI:58349"/>
        <dbReference type="ChEBI" id="CHEBI:87848"/>
        <dbReference type="ChEBI" id="CHEBI:142236"/>
        <dbReference type="EC" id="2.3.1.292"/>
    </reaction>
</comment>
<evidence type="ECO:0000256" key="16">
    <source>
        <dbReference type="ARBA" id="ARBA00066974"/>
    </source>
</evidence>
<organism evidence="23 24">
    <name type="scientific">Hyella patelloides LEGE 07179</name>
    <dbReference type="NCBI Taxonomy" id="945734"/>
    <lineage>
        <taxon>Bacteria</taxon>
        <taxon>Bacillati</taxon>
        <taxon>Cyanobacteriota</taxon>
        <taxon>Cyanophyceae</taxon>
        <taxon>Pleurocapsales</taxon>
        <taxon>Hyellaceae</taxon>
        <taxon>Hyella</taxon>
    </lineage>
</organism>
<dbReference type="InterPro" id="IPR016039">
    <property type="entry name" value="Thiolase-like"/>
</dbReference>
<dbReference type="InterPro" id="IPR018201">
    <property type="entry name" value="Ketoacyl_synth_AS"/>
</dbReference>
<dbReference type="PANTHER" id="PTHR43775:SF51">
    <property type="entry name" value="INACTIVE PHENOLPHTHIOCEROL SYNTHESIS POLYKETIDE SYNTHASE TYPE I PKS1-RELATED"/>
    <property type="match status" value="1"/>
</dbReference>
<evidence type="ECO:0000256" key="17">
    <source>
        <dbReference type="ARBA" id="ARBA00073623"/>
    </source>
</evidence>
<dbReference type="GO" id="GO:0004312">
    <property type="term" value="F:fatty acid synthase activity"/>
    <property type="evidence" value="ECO:0007669"/>
    <property type="project" value="TreeGrafter"/>
</dbReference>
<dbReference type="SUPFAM" id="SSF53335">
    <property type="entry name" value="S-adenosyl-L-methionine-dependent methyltransferases"/>
    <property type="match status" value="1"/>
</dbReference>
<dbReference type="InterPro" id="IPR013968">
    <property type="entry name" value="PKS_KR"/>
</dbReference>
<evidence type="ECO:0000256" key="18">
    <source>
        <dbReference type="ARBA" id="ARBA00075053"/>
    </source>
</evidence>
<accession>A0A563W1J8</accession>
<dbReference type="InterPro" id="IPR009081">
    <property type="entry name" value="PP-bd_ACP"/>
</dbReference>
<dbReference type="InterPro" id="IPR014030">
    <property type="entry name" value="Ketoacyl_synth_N"/>
</dbReference>
<dbReference type="InterPro" id="IPR020806">
    <property type="entry name" value="PKS_PP-bd"/>
</dbReference>
<comment type="cofactor">
    <cofactor evidence="2">
        <name>pantetheine 4'-phosphate</name>
        <dbReference type="ChEBI" id="CHEBI:47942"/>
    </cofactor>
</comment>
<dbReference type="InterPro" id="IPR049490">
    <property type="entry name" value="C883_1060-like_KR_N"/>
</dbReference>
<dbReference type="SUPFAM" id="SSF55048">
    <property type="entry name" value="Probable ACP-binding domain of malonyl-CoA ACP transacylase"/>
    <property type="match status" value="1"/>
</dbReference>
<dbReference type="SUPFAM" id="SSF52151">
    <property type="entry name" value="FabD/lysophospholipase-like"/>
    <property type="match status" value="1"/>
</dbReference>
<evidence type="ECO:0000256" key="1">
    <source>
        <dbReference type="ARBA" id="ARBA00001937"/>
    </source>
</evidence>
<evidence type="ECO:0000313" key="24">
    <source>
        <dbReference type="Proteomes" id="UP000320055"/>
    </source>
</evidence>
<keyword evidence="9" id="KW-0443">Lipid metabolism</keyword>
<evidence type="ECO:0000259" key="22">
    <source>
        <dbReference type="PROSITE" id="PS52004"/>
    </source>
</evidence>
<reference evidence="23 24" key="1">
    <citation type="submission" date="2019-01" db="EMBL/GenBank/DDBJ databases">
        <authorList>
            <person name="Brito A."/>
        </authorList>
    </citation>
    <scope>NUCLEOTIDE SEQUENCE [LARGE SCALE GENOMIC DNA]</scope>
    <source>
        <strain evidence="23">1</strain>
    </source>
</reference>
<dbReference type="PANTHER" id="PTHR43775">
    <property type="entry name" value="FATTY ACID SYNTHASE"/>
    <property type="match status" value="1"/>
</dbReference>
<dbReference type="GO" id="GO:0031177">
    <property type="term" value="F:phosphopantetheine binding"/>
    <property type="evidence" value="ECO:0007669"/>
    <property type="project" value="InterPro"/>
</dbReference>
<dbReference type="CDD" id="cd02440">
    <property type="entry name" value="AdoMet_MTases"/>
    <property type="match status" value="1"/>
</dbReference>
<keyword evidence="3" id="KW-0596">Phosphopantetheine</keyword>
<dbReference type="SUPFAM" id="SSF47336">
    <property type="entry name" value="ACP-like"/>
    <property type="match status" value="1"/>
</dbReference>
<dbReference type="InterPro" id="IPR016036">
    <property type="entry name" value="Malonyl_transacylase_ACP-bd"/>
</dbReference>
<dbReference type="PROSITE" id="PS00606">
    <property type="entry name" value="KS3_1"/>
    <property type="match status" value="1"/>
</dbReference>
<dbReference type="RefSeq" id="WP_144875901.1">
    <property type="nucleotide sequence ID" value="NZ_LR214361.1"/>
</dbReference>
<comment type="catalytic activity">
    <reaction evidence="11">
        <text>17-(4-hydroxyphenyl)heptadecanoyl-[(phenol)carboxyphthiodiolenone synthase] + 2 (S)-methylmalonyl-CoA + 3 malonyl-CoA + 5 NADPH + 10 H(+) = C35-(phenol)carboxyphthiodiolenone-[(phenol)carboxyphthiodiolenone synthase] + 5 CO2 + 5 NADP(+) + 5 CoA + 2 H2O</text>
        <dbReference type="Rhea" id="RHEA:57756"/>
        <dbReference type="Rhea" id="RHEA-COMP:14272"/>
        <dbReference type="Rhea" id="RHEA-COMP:14989"/>
        <dbReference type="ChEBI" id="CHEBI:15377"/>
        <dbReference type="ChEBI" id="CHEBI:15378"/>
        <dbReference type="ChEBI" id="CHEBI:16526"/>
        <dbReference type="ChEBI" id="CHEBI:57287"/>
        <dbReference type="ChEBI" id="CHEBI:57327"/>
        <dbReference type="ChEBI" id="CHEBI:57384"/>
        <dbReference type="ChEBI" id="CHEBI:57783"/>
        <dbReference type="ChEBI" id="CHEBI:58349"/>
        <dbReference type="ChEBI" id="CHEBI:133300"/>
        <dbReference type="ChEBI" id="CHEBI:142259"/>
        <dbReference type="EC" id="2.3.1.292"/>
    </reaction>
</comment>
<dbReference type="FunFam" id="3.40.47.10:FF:000042">
    <property type="entry name" value="Polyketide synthase Pks13"/>
    <property type="match status" value="1"/>
</dbReference>
<dbReference type="InterPro" id="IPR016035">
    <property type="entry name" value="Acyl_Trfase/lysoPLipase"/>
</dbReference>
<dbReference type="PROSITE" id="PS00012">
    <property type="entry name" value="PHOSPHOPANTETHEINE"/>
    <property type="match status" value="1"/>
</dbReference>
<dbReference type="SMART" id="SM00827">
    <property type="entry name" value="PKS_AT"/>
    <property type="match status" value="1"/>
</dbReference>
<dbReference type="SMART" id="SM00822">
    <property type="entry name" value="PKS_KR"/>
    <property type="match status" value="1"/>
</dbReference>
<keyword evidence="24" id="KW-1185">Reference proteome</keyword>
<evidence type="ECO:0000313" key="23">
    <source>
        <dbReference type="EMBL" id="VEP17551.1"/>
    </source>
</evidence>
<dbReference type="Proteomes" id="UP000320055">
    <property type="component" value="Unassembled WGS sequence"/>
</dbReference>
<protein>
    <recommendedName>
        <fullName evidence="17">Phenolphthiocerol/phthiocerol polyketide synthase subunit E</fullName>
        <ecNumber evidence="16">2.3.1.292</ecNumber>
    </recommendedName>
    <alternativeName>
        <fullName evidence="19">(Phenol)carboxyphthiodiolenone synthase subunit E</fullName>
    </alternativeName>
    <alternativeName>
        <fullName evidence="20">Beta-ketoacyl-acyl-carrier-protein synthase I</fullName>
    </alternativeName>
    <alternativeName>
        <fullName evidence="18">Phthiocerol synthesis polyketide synthase type I PpsE</fullName>
    </alternativeName>
</protein>
<keyword evidence="6" id="KW-0276">Fatty acid metabolism</keyword>
<evidence type="ECO:0000256" key="11">
    <source>
        <dbReference type="ARBA" id="ARBA00050973"/>
    </source>
</evidence>
<evidence type="ECO:0000259" key="21">
    <source>
        <dbReference type="PROSITE" id="PS50075"/>
    </source>
</evidence>
<dbReference type="GO" id="GO:0034081">
    <property type="term" value="C:polyketide synthase complex"/>
    <property type="evidence" value="ECO:0007669"/>
    <property type="project" value="UniProtKB-ARBA"/>
</dbReference>
<dbReference type="CDD" id="cd08953">
    <property type="entry name" value="KR_2_SDR_x"/>
    <property type="match status" value="1"/>
</dbReference>
<dbReference type="SMART" id="SM00825">
    <property type="entry name" value="PKS_KS"/>
    <property type="match status" value="1"/>
</dbReference>
<evidence type="ECO:0000256" key="13">
    <source>
        <dbReference type="ARBA" id="ARBA00052119"/>
    </source>
</evidence>
<keyword evidence="8" id="KW-0560">Oxidoreductase</keyword>
<evidence type="ECO:0000256" key="2">
    <source>
        <dbReference type="ARBA" id="ARBA00001957"/>
    </source>
</evidence>
<dbReference type="SMART" id="SM00823">
    <property type="entry name" value="PKS_PP"/>
    <property type="match status" value="1"/>
</dbReference>
<evidence type="ECO:0000256" key="20">
    <source>
        <dbReference type="ARBA" id="ARBA00084020"/>
    </source>
</evidence>
<name>A0A563W1J8_9CYAN</name>
<dbReference type="InterPro" id="IPR006162">
    <property type="entry name" value="Ppantetheine_attach_site"/>
</dbReference>
<evidence type="ECO:0000256" key="15">
    <source>
        <dbReference type="ARBA" id="ARBA00058455"/>
    </source>
</evidence>
<dbReference type="InterPro" id="IPR057326">
    <property type="entry name" value="KR_dom"/>
</dbReference>
<keyword evidence="7" id="KW-0521">NADP</keyword>
<dbReference type="InterPro" id="IPR036291">
    <property type="entry name" value="NAD(P)-bd_dom_sf"/>
</dbReference>
<comment type="function">
    <text evidence="15">Part of the PpsABCDE complex involved in the biosynthesis of the lipid core common to phthiocerols and phenolphthiocerols by successive additions of malonyl-CoA or methylmalonyl-CoA extender units. PpsA can accept as substrate the activated forms of either icosanoyl (C20), docosanoyl (C22) or lignoceroyl (C24) groups from FadD26, or a (4-hydroxyphenyl)-C17 or (4-hydroxyphenyl)-C19 fatty acyl from FadD29. PpsA initiates the biosynthesis and extends its substrate using a malonyl-CoA extender unit. The PpsB and PpsC proteins add the second and third malonyl-CoA extender units. PpsD adds an (R)-methylmalonyl unit and PpsE adds a second (R)-methylmalonyl unit. The incorporation of the methylmalonyl units results in formation of two branched methyl groups in the elongated product.</text>
</comment>
<dbReference type="Pfam" id="PF21394">
    <property type="entry name" value="Beta-ketacyl_N"/>
    <property type="match status" value="1"/>
</dbReference>
<keyword evidence="5" id="KW-0808">Transferase</keyword>
<dbReference type="EMBL" id="CAACVJ010000587">
    <property type="protein sequence ID" value="VEP17551.1"/>
    <property type="molecule type" value="Genomic_DNA"/>
</dbReference>
<evidence type="ECO:0000256" key="12">
    <source>
        <dbReference type="ARBA" id="ARBA00051971"/>
    </source>
</evidence>
<dbReference type="Pfam" id="PF00109">
    <property type="entry name" value="ketoacyl-synt"/>
    <property type="match status" value="1"/>
</dbReference>
<dbReference type="Gene3D" id="3.30.70.250">
    <property type="entry name" value="Malonyl-CoA ACP transacylase, ACP-binding"/>
    <property type="match status" value="1"/>
</dbReference>
<feature type="domain" description="Ketosynthase family 3 (KS3)" evidence="22">
    <location>
        <begin position="11"/>
        <end position="437"/>
    </location>
</feature>
<evidence type="ECO:0000256" key="14">
    <source>
        <dbReference type="ARBA" id="ARBA00052745"/>
    </source>
</evidence>
<dbReference type="Gene3D" id="3.40.366.10">
    <property type="entry name" value="Malonyl-Coenzyme A Acyl Carrier Protein, domain 2"/>
    <property type="match status" value="1"/>
</dbReference>
<evidence type="ECO:0000256" key="10">
    <source>
        <dbReference type="ARBA" id="ARBA00023268"/>
    </source>
</evidence>
<dbReference type="Pfam" id="PF08659">
    <property type="entry name" value="KR"/>
    <property type="match status" value="1"/>
</dbReference>
<dbReference type="PROSITE" id="PS52004">
    <property type="entry name" value="KS3_2"/>
    <property type="match status" value="1"/>
</dbReference>
<evidence type="ECO:0000256" key="3">
    <source>
        <dbReference type="ARBA" id="ARBA00022450"/>
    </source>
</evidence>
<dbReference type="SUPFAM" id="SSF51735">
    <property type="entry name" value="NAD(P)-binding Rossmann-fold domains"/>
    <property type="match status" value="2"/>
</dbReference>
<evidence type="ECO:0000256" key="4">
    <source>
        <dbReference type="ARBA" id="ARBA00022553"/>
    </source>
</evidence>
<dbReference type="Pfam" id="PF00550">
    <property type="entry name" value="PP-binding"/>
    <property type="match status" value="1"/>
</dbReference>
<dbReference type="SUPFAM" id="SSF53901">
    <property type="entry name" value="Thiolase-like"/>
    <property type="match status" value="1"/>
</dbReference>
<dbReference type="Pfam" id="PF00698">
    <property type="entry name" value="Acyl_transf_1"/>
    <property type="match status" value="1"/>
</dbReference>
<dbReference type="GO" id="GO:0004315">
    <property type="term" value="F:3-oxoacyl-[acyl-carrier-protein] synthase activity"/>
    <property type="evidence" value="ECO:0007669"/>
    <property type="project" value="InterPro"/>
</dbReference>
<feature type="domain" description="Carrier" evidence="21">
    <location>
        <begin position="1842"/>
        <end position="1917"/>
    </location>
</feature>
<dbReference type="Gene3D" id="3.40.50.720">
    <property type="entry name" value="NAD(P)-binding Rossmann-like Domain"/>
    <property type="match status" value="1"/>
</dbReference>
<evidence type="ECO:0000256" key="8">
    <source>
        <dbReference type="ARBA" id="ARBA00023002"/>
    </source>
</evidence>
<dbReference type="FunFam" id="1.10.1200.10:FF:000005">
    <property type="entry name" value="Nonribosomal peptide synthetase 1"/>
    <property type="match status" value="1"/>
</dbReference>
<dbReference type="Pfam" id="PF08242">
    <property type="entry name" value="Methyltransf_12"/>
    <property type="match status" value="1"/>
</dbReference>
<evidence type="ECO:0000256" key="6">
    <source>
        <dbReference type="ARBA" id="ARBA00022832"/>
    </source>
</evidence>
<evidence type="ECO:0000256" key="7">
    <source>
        <dbReference type="ARBA" id="ARBA00022857"/>
    </source>
</evidence>
<comment type="catalytic activity">
    <reaction evidence="12">
        <text>19-(4-hydroxyphenyl)nonadecanoyl-[(phenol)carboxyphthiodiolenone synthase] + 2 (S)-methylmalonyl-CoA + 3 malonyl-CoA + 5 NADPH + 10 H(+) = C37-(phenol)carboxyphthiodiolenone-[(phenol)carboxyphthiodiolenone synthase] + 5 CO2 + 5 NADP(+) + 5 CoA + 2 H2O</text>
        <dbReference type="Rhea" id="RHEA:57760"/>
        <dbReference type="Rhea" id="RHEA-COMP:14273"/>
        <dbReference type="Rhea" id="RHEA-COMP:14990"/>
        <dbReference type="ChEBI" id="CHEBI:15377"/>
        <dbReference type="ChEBI" id="CHEBI:15378"/>
        <dbReference type="ChEBI" id="CHEBI:16526"/>
        <dbReference type="ChEBI" id="CHEBI:57287"/>
        <dbReference type="ChEBI" id="CHEBI:57327"/>
        <dbReference type="ChEBI" id="CHEBI:57384"/>
        <dbReference type="ChEBI" id="CHEBI:57783"/>
        <dbReference type="ChEBI" id="CHEBI:58349"/>
        <dbReference type="ChEBI" id="CHEBI:133301"/>
        <dbReference type="ChEBI" id="CHEBI:142260"/>
        <dbReference type="EC" id="2.3.1.292"/>
    </reaction>
</comment>
<sequence>MTEINTESENFNDIAIIGMAGRFPGANNLEQFWQNLVDGVESITFFAEEESAESKIDPNSLNNPNYVKAEPILEDIELFDASFFNYSHKQAEVTSPEVRLMLECAWSALENAGYASDDYPGSIGVFAGSNVSNYLAATNQSKLIPLSMRGFETYLGNDLNYLATQISYHLNLKGPSMMVQTACSTSLVAIHVANQSLLNGECDIALAGAVNLMLPQKRGYLYQEGGIFSSDGHCKAFGLDSQGTLPGSGLGIVVLKRLEDALADGDAIRAVIKSSAINNDGAVKVGYTAPSLDGQAAVVADALAIANIEPQEISYIEAHGTGTSLGDPIEIQSLTEVFRTSTSEKGFCGIGSVKSNLGHLGVAAGMPSVIKTVLALENELIPPSLHCEQTNPQIDFVNSPFYVNHQLTPWKTNGSVRRAGVSSLGVGGTNSHLIIEEAPQRQSTASSSPSTNNPYQILMLSAKTAKALERATDNLINHLKAHPELDLGDVAYSLQVGRRHFKHRRFILCQSIADAISAGKEPGTPRISTQTRKLHPPGVVMMFSGQGSQYVNMTRELYELEPYFKQQIHRCGEILQPHLDLDIRTILYPEDSQIKAAKAQLEQTAIAQPAIFVIEYALAQLWMQWGIMPQAMVGHSIGEYVAATLAGVFSLEDALALVTARGKLMQQQPHGSMLSVPLSSEQVTSYLTTDLALAVINGVDSCVVSGQTEAIANLAAELQSKGINSRLLHTSHGFHSPMMDGMIEPFKQQFSEITLHPPQIPYLSNLTGTWIKPEEATDPNYWAAHLRQTVRFSDNLQHLCQEANQILLEVGAGRTLSKLAKQHPQKQSEQLILTSVRHPQEEGSDIRFLWQTVGKLWLAGVKIDWSEFQVAQQRFRLPLPTYPFERQRYWLEPAEGDSKVVMLPTHLPQPSLEELWQPLMEAGQLQSRQGISKFDEESYIENFPSMDRVCLAYIKLTFRELGVWQDSAKSYSETELFNQAQIAPSYQQLMARWLDILVAKGHLQHTNGVYSHLAECSKDDLTEMLAEFQTRWIKFPQMIELTQQCGENLAAVIAGKKEPLEIFNGLVYQQGKNANPEMPLFAYYSAIMRASLKQLVNSLPETTQLRILEVGGGQGLATTDLLPILPVDQTKYTFTDIGNWFLTQAKSKFSDYPFLEYKLLDLANPPQDQGFESDRFDVVIAANVLHVPDNLDRTLEHIRSLLAPGGIVLIWEITTPLLFFDITSGLLMKPLTDQQRSRGNPFLTSQQWQAKLAEKGFSQVAACPDSDALGQHILIARADNKEDSSISSAFTIPIVNPAVAQRLNALSEEKKPNVTDWFYTPSWQRSPLAPVNKSQTAQNSLTYLIFADNRGFTEQITSRITNQSEDFITVKEGAEFSCQSPGQYTLNPQCKEDYQRLIRELKETGSIPSKILHCWQLNNSQTEVLNWEKTEQNQYLGFYSLLFLTQALAKENLTSELQISAISQGIQEVIGTEASDPAKATILGAIKTIPQEYSHIYCRSIDLDLVDSLSTNLIDKIITELHSPVLEPIIAYRNGRRWRETFAPLKLEAPTKENLAFKSQGVYLIVGGLGSLGLVIAEHLATNYQSKLILTGRSTFPAREDWQQWLASHSEQEPTARKIRQVQKLEDLGAEVFLASADVADAEAMKEAIDRAESRFGQLNGVIHAVATDSLEIFRPITEATEFDCQQQFQGKVKGLLVLEAILKSRQLDFCLLVSSLASFFGGVGHTAYSAANIFLDSFVQKQHQANFPWLSVNWDGRVPTSQDVVSAELTVTPPEDIEILNRVLAWSEFNRLVVSSKNLQPRIDRWQQLQIPPESLAATQSPPAKTETSYTRPELETDYVAPKTETEQKLAKIWQSAMGVERVGIYDNFFELGGDSLVGIQVIAQIRETFQIDLPMTILFETLTVVGIGEHIDSTYQISAQRQAALSHKSNEREEIEI</sequence>
<proteinExistence type="predicted"/>
<dbReference type="PROSITE" id="PS50075">
    <property type="entry name" value="CARRIER"/>
    <property type="match status" value="1"/>
</dbReference>
<dbReference type="Gene3D" id="3.30.70.3290">
    <property type="match status" value="1"/>
</dbReference>
<dbReference type="InterPro" id="IPR020841">
    <property type="entry name" value="PKS_Beta-ketoAc_synthase_dom"/>
</dbReference>
<dbReference type="OrthoDB" id="499075at2"/>
<dbReference type="InterPro" id="IPR001227">
    <property type="entry name" value="Ac_transferase_dom_sf"/>
</dbReference>